<dbReference type="AlphaFoldDB" id="A0AAV2E9E5"/>
<sequence>MSSSSMNGNGVFMADGFSQTRPPRFEGVHYGYWRNIMELFIGSTDSDLWNIVPDGPLKVKEARGKWIEQDKKKFQLNSKATNLMYSALGLEKYHRITRCKIAKEIWDKLQVAH</sequence>
<evidence type="ECO:0000313" key="2">
    <source>
        <dbReference type="Proteomes" id="UP001497516"/>
    </source>
</evidence>
<dbReference type="EMBL" id="OZ034817">
    <property type="protein sequence ID" value="CAL1382135.1"/>
    <property type="molecule type" value="Genomic_DNA"/>
</dbReference>
<gene>
    <name evidence="1" type="ORF">LTRI10_LOCUS23475</name>
</gene>
<dbReference type="Proteomes" id="UP001497516">
    <property type="component" value="Chromosome 4"/>
</dbReference>
<keyword evidence="2" id="KW-1185">Reference proteome</keyword>
<proteinExistence type="predicted"/>
<protein>
    <recommendedName>
        <fullName evidence="3">Gag-pol polyprotein</fullName>
    </recommendedName>
</protein>
<dbReference type="PANTHER" id="PTHR34676:SF8">
    <property type="entry name" value="TRANSMEMBRANE PROTEIN"/>
    <property type="match status" value="1"/>
</dbReference>
<reference evidence="1 2" key="1">
    <citation type="submission" date="2024-04" db="EMBL/GenBank/DDBJ databases">
        <authorList>
            <person name="Fracassetti M."/>
        </authorList>
    </citation>
    <scope>NUCLEOTIDE SEQUENCE [LARGE SCALE GENOMIC DNA]</scope>
</reference>
<dbReference type="Pfam" id="PF14223">
    <property type="entry name" value="Retrotran_gag_2"/>
    <property type="match status" value="1"/>
</dbReference>
<evidence type="ECO:0000313" key="1">
    <source>
        <dbReference type="EMBL" id="CAL1382135.1"/>
    </source>
</evidence>
<dbReference type="PANTHER" id="PTHR34676">
    <property type="entry name" value="DUF4219 DOMAIN-CONTAINING PROTEIN-RELATED"/>
    <property type="match status" value="1"/>
</dbReference>
<accession>A0AAV2E9E5</accession>
<organism evidence="1 2">
    <name type="scientific">Linum trigynum</name>
    <dbReference type="NCBI Taxonomy" id="586398"/>
    <lineage>
        <taxon>Eukaryota</taxon>
        <taxon>Viridiplantae</taxon>
        <taxon>Streptophyta</taxon>
        <taxon>Embryophyta</taxon>
        <taxon>Tracheophyta</taxon>
        <taxon>Spermatophyta</taxon>
        <taxon>Magnoliopsida</taxon>
        <taxon>eudicotyledons</taxon>
        <taxon>Gunneridae</taxon>
        <taxon>Pentapetalae</taxon>
        <taxon>rosids</taxon>
        <taxon>fabids</taxon>
        <taxon>Malpighiales</taxon>
        <taxon>Linaceae</taxon>
        <taxon>Linum</taxon>
    </lineage>
</organism>
<name>A0AAV2E9E5_9ROSI</name>
<evidence type="ECO:0008006" key="3">
    <source>
        <dbReference type="Google" id="ProtNLM"/>
    </source>
</evidence>